<sequence>MVAGSPTHETTSTLDIRRTQRWLRAVSLLLVAFVCTMCMRGAYAQTDALDPGVTFEYKIGWVDVETSTFGVSLLPKKKDNYVDRGNVWGLMLRYDPNAMANITQMSSGWGLTYYDYTSWILGASSTPFKTMYFIVHSSGQMSLENTVLQLTTPEQLYFVPNNTSSGNLQELTVIPLTKGVDYTINNEVNLSENPKSATGPWIGLEDTQAEAKLSTVTNPSDQTSPTQTSADKEVNVIKTADAPAAAATDLTSPSDSTEASTTTSDPTKATVLPPVKFIKGDPNYDPDVDVLGTVLAAPKTGLYLTSAIIGIGLIAHAAGSYKRFQYQREYRLSVQRTKSSHFRA</sequence>
<feature type="region of interest" description="Disordered" evidence="1">
    <location>
        <begin position="213"/>
        <end position="269"/>
    </location>
</feature>
<keyword evidence="2" id="KW-0812">Transmembrane</keyword>
<evidence type="ECO:0000313" key="3">
    <source>
        <dbReference type="EMBL" id="KAJ1723768.1"/>
    </source>
</evidence>
<organism evidence="3 4">
    <name type="scientific">Coemansia erecta</name>
    <dbReference type="NCBI Taxonomy" id="147472"/>
    <lineage>
        <taxon>Eukaryota</taxon>
        <taxon>Fungi</taxon>
        <taxon>Fungi incertae sedis</taxon>
        <taxon>Zoopagomycota</taxon>
        <taxon>Kickxellomycotina</taxon>
        <taxon>Kickxellomycetes</taxon>
        <taxon>Kickxellales</taxon>
        <taxon>Kickxellaceae</taxon>
        <taxon>Coemansia</taxon>
    </lineage>
</organism>
<comment type="caution">
    <text evidence="3">The sequence shown here is derived from an EMBL/GenBank/DDBJ whole genome shotgun (WGS) entry which is preliminary data.</text>
</comment>
<protein>
    <submittedName>
        <fullName evidence="3">Uncharacterized protein</fullName>
    </submittedName>
</protein>
<gene>
    <name evidence="3" type="ORF">LPJ53_001936</name>
</gene>
<feature type="transmembrane region" description="Helical" evidence="2">
    <location>
        <begin position="22"/>
        <end position="43"/>
    </location>
</feature>
<reference evidence="3" key="1">
    <citation type="submission" date="2022-07" db="EMBL/GenBank/DDBJ databases">
        <title>Phylogenomic reconstructions and comparative analyses of Kickxellomycotina fungi.</title>
        <authorList>
            <person name="Reynolds N.K."/>
            <person name="Stajich J.E."/>
            <person name="Barry K."/>
            <person name="Grigoriev I.V."/>
            <person name="Crous P."/>
            <person name="Smith M.E."/>
        </authorList>
    </citation>
    <scope>NUCLEOTIDE SEQUENCE</scope>
    <source>
        <strain evidence="3">NBRC 32514</strain>
    </source>
</reference>
<keyword evidence="2" id="KW-1133">Transmembrane helix</keyword>
<accession>A0A9W7Y3X6</accession>
<evidence type="ECO:0000256" key="1">
    <source>
        <dbReference type="SAM" id="MobiDB-lite"/>
    </source>
</evidence>
<keyword evidence="2" id="KW-0472">Membrane</keyword>
<evidence type="ECO:0000313" key="4">
    <source>
        <dbReference type="Proteomes" id="UP001149813"/>
    </source>
</evidence>
<proteinExistence type="predicted"/>
<dbReference type="EMBL" id="JANBOJ010000054">
    <property type="protein sequence ID" value="KAJ1723768.1"/>
    <property type="molecule type" value="Genomic_DNA"/>
</dbReference>
<dbReference type="OrthoDB" id="5589170at2759"/>
<dbReference type="AlphaFoldDB" id="A0A9W7Y3X6"/>
<keyword evidence="4" id="KW-1185">Reference proteome</keyword>
<feature type="transmembrane region" description="Helical" evidence="2">
    <location>
        <begin position="301"/>
        <end position="321"/>
    </location>
</feature>
<name>A0A9W7Y3X6_9FUNG</name>
<feature type="compositionally biased region" description="Low complexity" evidence="1">
    <location>
        <begin position="239"/>
        <end position="267"/>
    </location>
</feature>
<dbReference type="Proteomes" id="UP001149813">
    <property type="component" value="Unassembled WGS sequence"/>
</dbReference>
<evidence type="ECO:0000256" key="2">
    <source>
        <dbReference type="SAM" id="Phobius"/>
    </source>
</evidence>
<feature type="compositionally biased region" description="Polar residues" evidence="1">
    <location>
        <begin position="214"/>
        <end position="229"/>
    </location>
</feature>